<evidence type="ECO:0000259" key="2">
    <source>
        <dbReference type="Pfam" id="PF02374"/>
    </source>
</evidence>
<dbReference type="EMBL" id="NOZR01000041">
    <property type="protein sequence ID" value="OYN74532.1"/>
    <property type="molecule type" value="Genomic_DNA"/>
</dbReference>
<dbReference type="GO" id="GO:0005524">
    <property type="term" value="F:ATP binding"/>
    <property type="evidence" value="ECO:0007669"/>
    <property type="project" value="InterPro"/>
</dbReference>
<dbReference type="Proteomes" id="UP000216063">
    <property type="component" value="Unassembled WGS sequence"/>
</dbReference>
<gene>
    <name evidence="4" type="ORF">CG716_28295</name>
</gene>
<dbReference type="OrthoDB" id="9780677at2"/>
<comment type="similarity">
    <text evidence="1">Belongs to the arsA ATPase family.</text>
</comment>
<evidence type="ECO:0000313" key="5">
    <source>
        <dbReference type="Proteomes" id="UP000216063"/>
    </source>
</evidence>
<dbReference type="InterPro" id="IPR040612">
    <property type="entry name" value="ArsA_HSP20-like"/>
</dbReference>
<dbReference type="InterPro" id="IPR027417">
    <property type="entry name" value="P-loop_NTPase"/>
</dbReference>
<proteinExistence type="inferred from homology"/>
<dbReference type="SUPFAM" id="SSF52540">
    <property type="entry name" value="P-loop containing nucleoside triphosphate hydrolases"/>
    <property type="match status" value="1"/>
</dbReference>
<organism evidence="4 5">
    <name type="scientific">Mycolicibacterium sphagni</name>
    <dbReference type="NCBI Taxonomy" id="1786"/>
    <lineage>
        <taxon>Bacteria</taxon>
        <taxon>Bacillati</taxon>
        <taxon>Actinomycetota</taxon>
        <taxon>Actinomycetes</taxon>
        <taxon>Mycobacteriales</taxon>
        <taxon>Mycobacteriaceae</taxon>
        <taxon>Mycolicibacterium</taxon>
    </lineage>
</organism>
<dbReference type="InterPro" id="IPR008978">
    <property type="entry name" value="HSP20-like_chaperone"/>
</dbReference>
<sequence>MTDRARISFFVGKGGVGKSTLASATAVRAALAGERVLAVSTDQAHSLGDVFGVPVPPTGAREPVRILTEEGTDDLGGGHLDALALDTLALLEGRWRAIAPVLAARFPNSDVKDVAPEELSALPGIQEVLGLAEVAALADSGRWDYVVVDCASTADAMRMLTLPAAFGMYMERAWPRHRRLSAAMDNAHSAATVAVIEGMSSGVEGLSALLTDGQRVSAHLVLTAERVVAAEAVRTLGSLVLMGVRVAELFVNQILVQDDSYEYRNLPEHPAFDWYSERISEQRLVLDELTTAIGDVQLVLAPHLPGEPIGAKALGQLLDSARRRDGSPPPGPLKPIVDRESGSGVDAVYRMRLELPQIDPGTLTLGRVDDDLIIGAAGMRRRVRLASVLRRCIVVDAALRGTELTVRFQPNPEVWPA</sequence>
<feature type="domain" description="ArsA HSP20-like" evidence="3">
    <location>
        <begin position="347"/>
        <end position="408"/>
    </location>
</feature>
<evidence type="ECO:0000313" key="4">
    <source>
        <dbReference type="EMBL" id="OYN74532.1"/>
    </source>
</evidence>
<evidence type="ECO:0000259" key="3">
    <source>
        <dbReference type="Pfam" id="PF17886"/>
    </source>
</evidence>
<dbReference type="NCBIfam" id="TIGR00345">
    <property type="entry name" value="GET3_arsA_TRC40"/>
    <property type="match status" value="1"/>
</dbReference>
<dbReference type="InterPro" id="IPR025723">
    <property type="entry name" value="ArsA/GET3_ATPase-like"/>
</dbReference>
<dbReference type="AlphaFoldDB" id="A0A255DC79"/>
<accession>A0A255DC79</accession>
<evidence type="ECO:0008006" key="6">
    <source>
        <dbReference type="Google" id="ProtNLM"/>
    </source>
</evidence>
<keyword evidence="5" id="KW-1185">Reference proteome</keyword>
<dbReference type="GO" id="GO:0016887">
    <property type="term" value="F:ATP hydrolysis activity"/>
    <property type="evidence" value="ECO:0007669"/>
    <property type="project" value="InterPro"/>
</dbReference>
<reference evidence="4 5" key="1">
    <citation type="submission" date="2017-07" db="EMBL/GenBank/DDBJ databases">
        <title>The new phylogeny of genus Mycobacterium.</title>
        <authorList>
            <person name="Tortoli E."/>
            <person name="Trovato A."/>
            <person name="Cirillo D.M."/>
        </authorList>
    </citation>
    <scope>NUCLEOTIDE SEQUENCE [LARGE SCALE GENOMIC DNA]</scope>
    <source>
        <strain evidence="4 5">ATCC 33027</strain>
    </source>
</reference>
<feature type="domain" description="ArsA/GET3 Anion-transporting ATPase-like" evidence="2">
    <location>
        <begin position="6"/>
        <end position="317"/>
    </location>
</feature>
<dbReference type="Gene3D" id="3.40.50.300">
    <property type="entry name" value="P-loop containing nucleotide triphosphate hydrolases"/>
    <property type="match status" value="1"/>
</dbReference>
<dbReference type="CDD" id="cd02035">
    <property type="entry name" value="ArsA"/>
    <property type="match status" value="1"/>
</dbReference>
<dbReference type="PANTHER" id="PTHR10803">
    <property type="entry name" value="ARSENICAL PUMP-DRIVING ATPASE ARSENITE-TRANSLOCATING ATPASE"/>
    <property type="match status" value="1"/>
</dbReference>
<dbReference type="Gene3D" id="2.60.40.790">
    <property type="match status" value="1"/>
</dbReference>
<name>A0A255DC79_9MYCO</name>
<dbReference type="Pfam" id="PF02374">
    <property type="entry name" value="ArsA_ATPase"/>
    <property type="match status" value="1"/>
</dbReference>
<protein>
    <recommendedName>
        <fullName evidence="6">Arsenic-transporting ATPase</fullName>
    </recommendedName>
</protein>
<dbReference type="InterPro" id="IPR016300">
    <property type="entry name" value="ATPase_ArsA/GET3"/>
</dbReference>
<dbReference type="PANTHER" id="PTHR10803:SF3">
    <property type="entry name" value="ATPASE GET3"/>
    <property type="match status" value="1"/>
</dbReference>
<dbReference type="Pfam" id="PF17886">
    <property type="entry name" value="ArsA_HSP20"/>
    <property type="match status" value="1"/>
</dbReference>
<comment type="caution">
    <text evidence="4">The sequence shown here is derived from an EMBL/GenBank/DDBJ whole genome shotgun (WGS) entry which is preliminary data.</text>
</comment>
<evidence type="ECO:0000256" key="1">
    <source>
        <dbReference type="ARBA" id="ARBA00011040"/>
    </source>
</evidence>